<keyword evidence="5 13" id="KW-1133">Transmembrane helix</keyword>
<dbReference type="KEGG" id="kng:KNAG_0B03140"/>
<evidence type="ECO:0000256" key="12">
    <source>
        <dbReference type="PROSITE-ProRule" id="PRU00023"/>
    </source>
</evidence>
<feature type="transmembrane region" description="Helical" evidence="13">
    <location>
        <begin position="277"/>
        <end position="297"/>
    </location>
</feature>
<dbReference type="AlphaFoldDB" id="J7R1R2"/>
<dbReference type="OMA" id="RECQSHS"/>
<evidence type="ECO:0000256" key="11">
    <source>
        <dbReference type="ARBA" id="ARBA00048048"/>
    </source>
</evidence>
<feature type="transmembrane region" description="Helical" evidence="13">
    <location>
        <begin position="496"/>
        <end position="517"/>
    </location>
</feature>
<dbReference type="GeneID" id="34524405"/>
<dbReference type="HOGENOM" id="CLU_012510_1_1_1"/>
<dbReference type="eggNOG" id="KOG0509">
    <property type="taxonomic scope" value="Eukaryota"/>
</dbReference>
<dbReference type="GO" id="GO:0019706">
    <property type="term" value="F:protein-cysteine S-palmitoyltransferase activity"/>
    <property type="evidence" value="ECO:0007669"/>
    <property type="project" value="UniProtKB-EC"/>
</dbReference>
<evidence type="ECO:0000256" key="2">
    <source>
        <dbReference type="ARBA" id="ARBA00010104"/>
    </source>
</evidence>
<evidence type="ECO:0000256" key="3">
    <source>
        <dbReference type="ARBA" id="ARBA00022692"/>
    </source>
</evidence>
<evidence type="ECO:0000256" key="9">
    <source>
        <dbReference type="ARBA" id="ARBA00023288"/>
    </source>
</evidence>
<feature type="repeat" description="ANK" evidence="12">
    <location>
        <begin position="76"/>
        <end position="108"/>
    </location>
</feature>
<dbReference type="InterPro" id="IPR002110">
    <property type="entry name" value="Ankyrin_rpt"/>
</dbReference>
<reference evidence="15 16" key="1">
    <citation type="journal article" date="2011" name="Proc. Natl. Acad. Sci. U.S.A.">
        <title>Evolutionary erosion of yeast sex chromosomes by mating-type switching accidents.</title>
        <authorList>
            <person name="Gordon J.L."/>
            <person name="Armisen D."/>
            <person name="Proux-Wera E."/>
            <person name="Oheigeartaigh S.S."/>
            <person name="Byrne K.P."/>
            <person name="Wolfe K.H."/>
        </authorList>
    </citation>
    <scope>NUCLEOTIDE SEQUENCE [LARGE SCALE GENOMIC DNA]</scope>
    <source>
        <strain evidence="16">ATCC MYA-139 / BCRC 22969 / CBS 8797 / CCRC 22969 / KCTC 17520 / NBRC 10181 / NCYC 3082</strain>
    </source>
</reference>
<feature type="domain" description="Palmitoyltransferase DHHC" evidence="14">
    <location>
        <begin position="402"/>
        <end position="531"/>
    </location>
</feature>
<dbReference type="Proteomes" id="UP000006310">
    <property type="component" value="Chromosome 2"/>
</dbReference>
<keyword evidence="3 13" id="KW-0812">Transmembrane</keyword>
<keyword evidence="6 12" id="KW-0040">ANK repeat</keyword>
<evidence type="ECO:0000256" key="1">
    <source>
        <dbReference type="ARBA" id="ARBA00004141"/>
    </source>
</evidence>
<dbReference type="Pfam" id="PF12796">
    <property type="entry name" value="Ank_2"/>
    <property type="match status" value="3"/>
</dbReference>
<dbReference type="Pfam" id="PF01529">
    <property type="entry name" value="DHHC"/>
    <property type="match status" value="1"/>
</dbReference>
<feature type="transmembrane region" description="Helical" evidence="13">
    <location>
        <begin position="318"/>
        <end position="338"/>
    </location>
</feature>
<accession>J7R1R2</accession>
<dbReference type="PANTHER" id="PTHR24161:SF85">
    <property type="entry name" value="PALMITOYLTRANSFERASE HIP14"/>
    <property type="match status" value="1"/>
</dbReference>
<comment type="catalytic activity">
    <reaction evidence="11 13">
        <text>L-cysteinyl-[protein] + hexadecanoyl-CoA = S-hexadecanoyl-L-cysteinyl-[protein] + CoA</text>
        <dbReference type="Rhea" id="RHEA:36683"/>
        <dbReference type="Rhea" id="RHEA-COMP:10131"/>
        <dbReference type="Rhea" id="RHEA-COMP:11032"/>
        <dbReference type="ChEBI" id="CHEBI:29950"/>
        <dbReference type="ChEBI" id="CHEBI:57287"/>
        <dbReference type="ChEBI" id="CHEBI:57379"/>
        <dbReference type="ChEBI" id="CHEBI:74151"/>
        <dbReference type="EC" id="2.3.1.225"/>
    </reaction>
</comment>
<reference evidence="16" key="2">
    <citation type="submission" date="2012-08" db="EMBL/GenBank/DDBJ databases">
        <title>Genome sequence of Kazachstania naganishii.</title>
        <authorList>
            <person name="Gordon J.L."/>
            <person name="Armisen D."/>
            <person name="Proux-Wera E."/>
            <person name="OhEigeartaigh S.S."/>
            <person name="Byrne K.P."/>
            <person name="Wolfe K.H."/>
        </authorList>
    </citation>
    <scope>NUCLEOTIDE SEQUENCE [LARGE SCALE GENOMIC DNA]</scope>
    <source>
        <strain evidence="16">ATCC MYA-139 / BCRC 22969 / CBS 8797 / CCRC 22969 / KCTC 17520 / NBRC 10181 / NCYC 3082</strain>
    </source>
</reference>
<feature type="repeat" description="ANK" evidence="12">
    <location>
        <begin position="147"/>
        <end position="179"/>
    </location>
</feature>
<dbReference type="Gene3D" id="1.25.40.20">
    <property type="entry name" value="Ankyrin repeat-containing domain"/>
    <property type="match status" value="1"/>
</dbReference>
<keyword evidence="10 13" id="KW-0012">Acyltransferase</keyword>
<comment type="domain">
    <text evidence="13">The DHHC domain is required for palmitoyltransferase activity.</text>
</comment>
<proteinExistence type="inferred from homology"/>
<comment type="similarity">
    <text evidence="2">Belongs to the DHHC palmitoyltransferase family. AKR/ZDHHC17 subfamily.</text>
</comment>
<dbReference type="PROSITE" id="PS50216">
    <property type="entry name" value="DHHC"/>
    <property type="match status" value="1"/>
</dbReference>
<feature type="transmembrane region" description="Helical" evidence="13">
    <location>
        <begin position="447"/>
        <end position="465"/>
    </location>
</feature>
<dbReference type="PROSITE" id="PS50088">
    <property type="entry name" value="ANK_REPEAT"/>
    <property type="match status" value="4"/>
</dbReference>
<keyword evidence="9" id="KW-0449">Lipoprotein</keyword>
<evidence type="ECO:0000256" key="6">
    <source>
        <dbReference type="ARBA" id="ARBA00023043"/>
    </source>
</evidence>
<dbReference type="SMART" id="SM00248">
    <property type="entry name" value="ANK"/>
    <property type="match status" value="6"/>
</dbReference>
<keyword evidence="7 13" id="KW-0472">Membrane</keyword>
<evidence type="ECO:0000313" key="16">
    <source>
        <dbReference type="Proteomes" id="UP000006310"/>
    </source>
</evidence>
<dbReference type="InterPro" id="IPR001594">
    <property type="entry name" value="Palmitoyltrfase_DHHC"/>
</dbReference>
<evidence type="ECO:0000259" key="14">
    <source>
        <dbReference type="Pfam" id="PF01529"/>
    </source>
</evidence>
<organism evidence="15 16">
    <name type="scientific">Huiozyma naganishii (strain ATCC MYA-139 / BCRC 22969 / CBS 8797 / KCTC 17520 / NBRC 10181 / NCYC 3082 / Yp74L-3)</name>
    <name type="common">Yeast</name>
    <name type="synonym">Kazachstania naganishii</name>
    <dbReference type="NCBI Taxonomy" id="1071383"/>
    <lineage>
        <taxon>Eukaryota</taxon>
        <taxon>Fungi</taxon>
        <taxon>Dikarya</taxon>
        <taxon>Ascomycota</taxon>
        <taxon>Saccharomycotina</taxon>
        <taxon>Saccharomycetes</taxon>
        <taxon>Saccharomycetales</taxon>
        <taxon>Saccharomycetaceae</taxon>
        <taxon>Huiozyma</taxon>
    </lineage>
</organism>
<feature type="repeat" description="ANK" evidence="12">
    <location>
        <begin position="180"/>
        <end position="212"/>
    </location>
</feature>
<dbReference type="EMBL" id="HE978315">
    <property type="protein sequence ID" value="CCK68755.1"/>
    <property type="molecule type" value="Genomic_DNA"/>
</dbReference>
<dbReference type="PROSITE" id="PS50297">
    <property type="entry name" value="ANK_REP_REGION"/>
    <property type="match status" value="3"/>
</dbReference>
<evidence type="ECO:0000313" key="15">
    <source>
        <dbReference type="EMBL" id="CCK68755.1"/>
    </source>
</evidence>
<dbReference type="PANTHER" id="PTHR24161">
    <property type="entry name" value="ANK_REP_REGION DOMAIN-CONTAINING PROTEIN-RELATED"/>
    <property type="match status" value="1"/>
</dbReference>
<dbReference type="InterPro" id="IPR036770">
    <property type="entry name" value="Ankyrin_rpt-contain_sf"/>
</dbReference>
<protein>
    <recommendedName>
        <fullName evidence="13">Palmitoyltransferase</fullName>
        <ecNumber evidence="13">2.3.1.225</ecNumber>
    </recommendedName>
</protein>
<evidence type="ECO:0000256" key="8">
    <source>
        <dbReference type="ARBA" id="ARBA00023139"/>
    </source>
</evidence>
<dbReference type="GO" id="GO:0016020">
    <property type="term" value="C:membrane"/>
    <property type="evidence" value="ECO:0007669"/>
    <property type="project" value="UniProtKB-SubCell"/>
</dbReference>
<dbReference type="EC" id="2.3.1.225" evidence="13"/>
<keyword evidence="13" id="KW-0808">Transferase</keyword>
<sequence>MRLQNDLALYHSACQSGDLEKVKYYVEKKKHVIESDGIGNSGASGLHWASTCNRLAVVKYLVKNGVDVNLGSDNTDVGTALQWATRYGYIYVMFFLIQNGANTNSCDKDGNTLLHEAVKSGNVMAVLYVLFTLVDLHRLELNAKNKYGETALSLAAYQGDEWSVYSILRFGADITQQDLQGYTSLHNGVLSGNRRVVKYLLTYGADLTKTTKDMKTVSDIAKESRNLDIFIKPCKSCAWITKGKPLGYRFNRFWRNAITFSIPFALCGFLILNSGLIPTFFAVLPVIFLTPLLIKVVKLFVLQSYTPPETDHSSILETPMMVGVFLVNMGTFIVLWLVHLQEVFFNNEYYLNFVFPVLSTLLLLCYGRLIFSDPGCIPEETDTDLIRNDIEKLIKLGSFNCHTFCLKTWIRKPVRCSLSKLNQQQVARFDHYCAWIYNDVGLKNHKLYIFFLILLETFLMTFGVLNWRYFGLMEKTAECFLFNRTIICHGYKNLKVVFLFLVWTIFQAIFVGNLLMLQLRKIAYGITTFELVFLKEFVRNRSLETKICNDYFDVREAAKCDESASADISTCPKKYLITPRIHCTDPEATNRLLVVAEFLGFDEWRFPGEKEIQKRKETIGYIPSWYTATSYGKCTNIKDFWLSSQTNAPTLLRIFQLPNNSKALLNGEVVDYFRLYNMPQAS</sequence>
<evidence type="ECO:0000256" key="4">
    <source>
        <dbReference type="ARBA" id="ARBA00022737"/>
    </source>
</evidence>
<feature type="transmembrane region" description="Helical" evidence="13">
    <location>
        <begin position="350"/>
        <end position="371"/>
    </location>
</feature>
<keyword evidence="8" id="KW-0564">Palmitate</keyword>
<dbReference type="RefSeq" id="XP_022463001.1">
    <property type="nucleotide sequence ID" value="XM_022611609.1"/>
</dbReference>
<keyword evidence="4" id="KW-0677">Repeat</keyword>
<evidence type="ECO:0000256" key="10">
    <source>
        <dbReference type="ARBA" id="ARBA00023315"/>
    </source>
</evidence>
<feature type="transmembrane region" description="Helical" evidence="13">
    <location>
        <begin position="253"/>
        <end position="271"/>
    </location>
</feature>
<evidence type="ECO:0000256" key="13">
    <source>
        <dbReference type="RuleBase" id="RU079119"/>
    </source>
</evidence>
<dbReference type="OrthoDB" id="6781668at2759"/>
<keyword evidence="16" id="KW-1185">Reference proteome</keyword>
<evidence type="ECO:0000256" key="7">
    <source>
        <dbReference type="ARBA" id="ARBA00023136"/>
    </source>
</evidence>
<comment type="subcellular location">
    <subcellularLocation>
        <location evidence="1">Membrane</location>
        <topology evidence="1">Multi-pass membrane protein</topology>
    </subcellularLocation>
</comment>
<evidence type="ECO:0000256" key="5">
    <source>
        <dbReference type="ARBA" id="ARBA00022989"/>
    </source>
</evidence>
<gene>
    <name evidence="15" type="primary">KNAG0B03140</name>
    <name evidence="15" type="ordered locus">KNAG_0B03140</name>
</gene>
<feature type="repeat" description="ANK" evidence="12">
    <location>
        <begin position="41"/>
        <end position="73"/>
    </location>
</feature>
<name>J7R1R2_HUIN7</name>
<dbReference type="SUPFAM" id="SSF48403">
    <property type="entry name" value="Ankyrin repeat"/>
    <property type="match status" value="1"/>
</dbReference>